<dbReference type="EMBL" id="GEMQ01000132">
    <property type="protein sequence ID" value="JAT91057.1"/>
    <property type="molecule type" value="Transcribed_RNA"/>
</dbReference>
<dbReference type="PANTHER" id="PTHR11681:SF5">
    <property type="entry name" value="ISOTOCIN"/>
    <property type="match status" value="1"/>
</dbReference>
<dbReference type="InterPro" id="IPR000981">
    <property type="entry name" value="Neurhyp_horm"/>
</dbReference>
<organism evidence="5">
    <name type="scientific">Tityus obscurus</name>
    <name type="common">Amazonian scorpion</name>
    <name type="synonym">Tityus cambridgei</name>
    <dbReference type="NCBI Taxonomy" id="1221240"/>
    <lineage>
        <taxon>Eukaryota</taxon>
        <taxon>Metazoa</taxon>
        <taxon>Ecdysozoa</taxon>
        <taxon>Arthropoda</taxon>
        <taxon>Chelicerata</taxon>
        <taxon>Arachnida</taxon>
        <taxon>Scorpiones</taxon>
        <taxon>Buthida</taxon>
        <taxon>Buthoidea</taxon>
        <taxon>Buthidae</taxon>
        <taxon>Tityus</taxon>
    </lineage>
</organism>
<accession>A0A1E1WVS0</accession>
<dbReference type="Pfam" id="PF00184">
    <property type="entry name" value="Hormone_5"/>
    <property type="match status" value="1"/>
</dbReference>
<sequence length="137" mass="15366">MHSLLFFAMLIVLTNACYITNCPPGGKRNVNIIKRNSCGLAEENKCSIRGLCCGSTIGCLINEEGIPICQQPFHYHLCRIYGRICSLDGICIGNGICCVKDNLCTMKTENTFMKNNLWKKTHSEIEKLSTRLIYVNI</sequence>
<feature type="chain" id="PRO_5009115815" evidence="4">
    <location>
        <begin position="17"/>
        <end position="137"/>
    </location>
</feature>
<evidence type="ECO:0000256" key="3">
    <source>
        <dbReference type="ARBA" id="ARBA00023157"/>
    </source>
</evidence>
<evidence type="ECO:0000313" key="5">
    <source>
        <dbReference type="EMBL" id="JAT91057.1"/>
    </source>
</evidence>
<dbReference type="GO" id="GO:0030141">
    <property type="term" value="C:secretory granule"/>
    <property type="evidence" value="ECO:0007669"/>
    <property type="project" value="TreeGrafter"/>
</dbReference>
<dbReference type="InterPro" id="IPR022423">
    <property type="entry name" value="Neurohypophysial_hormone_CS"/>
</dbReference>
<dbReference type="SUPFAM" id="SSF49606">
    <property type="entry name" value="Neurophysin II"/>
    <property type="match status" value="1"/>
</dbReference>
<protein>
    <submittedName>
        <fullName evidence="5">Putative vasotocin-neurophysin</fullName>
    </submittedName>
</protein>
<reference evidence="5" key="1">
    <citation type="submission" date="2015-08" db="EMBL/GenBank/DDBJ databases">
        <title>Proteomic endorsed transcriptomic profile of the venom gland from Tityus obscurus.</title>
        <authorList>
            <person name="Oliveira U.C."/>
            <person name="Nishiyama M.Y.Jr."/>
            <person name="Santos M.B."/>
            <person name="Silva A.P."/>
            <person name="Chalkidis H.M."/>
            <person name="Imberg A.S."/>
            <person name="Candido D.M."/>
            <person name="Yamanouye N."/>
            <person name="Dorce V.A."/>
            <person name="Junqueira-de-Azevedo I.L."/>
        </authorList>
    </citation>
    <scope>NUCLEOTIDE SEQUENCE</scope>
    <source>
        <tissue evidence="5">Telson</tissue>
    </source>
</reference>
<dbReference type="PANTHER" id="PTHR11681">
    <property type="entry name" value="NEUROPHYSIN"/>
    <property type="match status" value="1"/>
</dbReference>
<name>A0A1E1WVS0_TITOB</name>
<dbReference type="PROSITE" id="PS00264">
    <property type="entry name" value="NEUROHYPOPHYS_HORM"/>
    <property type="match status" value="1"/>
</dbReference>
<dbReference type="InterPro" id="IPR036387">
    <property type="entry name" value="Neurhyp_horm_dom_sf"/>
</dbReference>
<evidence type="ECO:0000256" key="4">
    <source>
        <dbReference type="SAM" id="SignalP"/>
    </source>
</evidence>
<dbReference type="AlphaFoldDB" id="A0A1E1WVS0"/>
<feature type="signal peptide" evidence="4">
    <location>
        <begin position="1"/>
        <end position="16"/>
    </location>
</feature>
<dbReference type="Gene3D" id="2.60.9.10">
    <property type="entry name" value="Neurohypophysial hormone domain"/>
    <property type="match status" value="1"/>
</dbReference>
<dbReference type="GO" id="GO:0005615">
    <property type="term" value="C:extracellular space"/>
    <property type="evidence" value="ECO:0007669"/>
    <property type="project" value="TreeGrafter"/>
</dbReference>
<evidence type="ECO:0000256" key="1">
    <source>
        <dbReference type="ARBA" id="ARBA00007369"/>
    </source>
</evidence>
<comment type="similarity">
    <text evidence="1">Belongs to the vasopressin/oxytocin family.</text>
</comment>
<keyword evidence="2 4" id="KW-0732">Signal</keyword>
<proteinExistence type="inferred from homology"/>
<keyword evidence="3" id="KW-1015">Disulfide bond</keyword>
<evidence type="ECO:0000256" key="2">
    <source>
        <dbReference type="ARBA" id="ARBA00022729"/>
    </source>
</evidence>
<dbReference type="GO" id="GO:0005185">
    <property type="term" value="F:neurohypophyseal hormone activity"/>
    <property type="evidence" value="ECO:0007669"/>
    <property type="project" value="InterPro"/>
</dbReference>